<sequence>MSAEIRELTGEDDLGRVADFFIRNHYGPTGVVLSGHALERVFRERGVRLFLVAEERGEIVATIGYATMSGRRVAPPGQLFAGMFVIAPSHRTGMLAGRLFSDSFERLVARGIRGLRVEVDPANSRAFPLYVRVGFRALEGMTPDEDGYVELVSVLPGVTTDLSNNAVAWTGRSLSGDRRNWRSIRRSRTQSVDSGIVRLPGCGDAIRYDFELPGLLVSAVGRVDDAALVTLSVNGSAAPGFPPPGDCEQAHPARIVVSRALGLFTVTLDERGTLVVSHPGHLGSVVVDPHPVASGGTAGPRRPSSRPLHVDAADEMWRIDDGDVERVVEFLPAGVRVTAMSRSASEVVCFPWMGLRVARLALSLEGVEARAAHAVRGRWPVDLVDFEASADGESSWPAAGTEVVWSDGASGVTIAATRLRAEKARLEGWHFVRLSGETSVGYDLSVSSSGCSSRVRNGRGGRVIDTWWRSRRALADVLQTTTDAGTLIVAPEAGLVEWRRDGRPVVCSSFPSRRAIGPLTTVSTALWACAEPDRTDLDLGAAWPTDDARLPFQPSGDTQGAGWSLTSFDSPSELGVRVIAIAEERRLEAVVFLALARATRVRIADSDGGVLELDVSPDPWRTWTRAASFFMDGGWLHLTSVRGIHPEILIRSTAQGLMVAAYSRLASEPTTTVWSVRWDAL</sequence>
<dbReference type="STRING" id="993073.AS029_02840"/>
<dbReference type="AlphaFoldDB" id="A0A1G6GXZ5"/>
<dbReference type="CDD" id="cd04301">
    <property type="entry name" value="NAT_SF"/>
    <property type="match status" value="1"/>
</dbReference>
<gene>
    <name evidence="2" type="ORF">SAMN05216418_0809</name>
</gene>
<dbReference type="Gene3D" id="3.40.630.30">
    <property type="match status" value="1"/>
</dbReference>
<feature type="domain" description="N-acetyltransferase" evidence="1">
    <location>
        <begin position="3"/>
        <end position="155"/>
    </location>
</feature>
<evidence type="ECO:0000313" key="3">
    <source>
        <dbReference type="Proteomes" id="UP000183203"/>
    </source>
</evidence>
<name>A0A1G6GXZ5_9MICO</name>
<dbReference type="InterPro" id="IPR000182">
    <property type="entry name" value="GNAT_dom"/>
</dbReference>
<protein>
    <submittedName>
        <fullName evidence="2">Acetyltransferase (GNAT) family protein</fullName>
    </submittedName>
</protein>
<organism evidence="2 3">
    <name type="scientific">Microbacterium enclense</name>
    <dbReference type="NCBI Taxonomy" id="993073"/>
    <lineage>
        <taxon>Bacteria</taxon>
        <taxon>Bacillati</taxon>
        <taxon>Actinomycetota</taxon>
        <taxon>Actinomycetes</taxon>
        <taxon>Micrococcales</taxon>
        <taxon>Microbacteriaceae</taxon>
        <taxon>Microbacterium</taxon>
    </lineage>
</organism>
<dbReference type="EMBL" id="FMYG01000001">
    <property type="protein sequence ID" value="SDB86783.1"/>
    <property type="molecule type" value="Genomic_DNA"/>
</dbReference>
<evidence type="ECO:0000313" key="2">
    <source>
        <dbReference type="EMBL" id="SDB86783.1"/>
    </source>
</evidence>
<keyword evidence="2" id="KW-0808">Transferase</keyword>
<dbReference type="PROSITE" id="PS51186">
    <property type="entry name" value="GNAT"/>
    <property type="match status" value="1"/>
</dbReference>
<dbReference type="GO" id="GO:0016747">
    <property type="term" value="F:acyltransferase activity, transferring groups other than amino-acyl groups"/>
    <property type="evidence" value="ECO:0007669"/>
    <property type="project" value="InterPro"/>
</dbReference>
<dbReference type="Proteomes" id="UP000183203">
    <property type="component" value="Unassembled WGS sequence"/>
</dbReference>
<dbReference type="OrthoDB" id="2894645at2"/>
<dbReference type="Pfam" id="PF00583">
    <property type="entry name" value="Acetyltransf_1"/>
    <property type="match status" value="1"/>
</dbReference>
<reference evidence="2 3" key="1">
    <citation type="submission" date="2016-09" db="EMBL/GenBank/DDBJ databases">
        <authorList>
            <person name="Capua I."/>
            <person name="De Benedictis P."/>
            <person name="Joannis T."/>
            <person name="Lombin L.H."/>
            <person name="Cattoli G."/>
        </authorList>
    </citation>
    <scope>NUCLEOTIDE SEQUENCE [LARGE SCALE GENOMIC DNA]</scope>
    <source>
        <strain evidence="2 3">NIO-1002</strain>
    </source>
</reference>
<evidence type="ECO:0000259" key="1">
    <source>
        <dbReference type="PROSITE" id="PS51186"/>
    </source>
</evidence>
<dbReference type="InterPro" id="IPR016181">
    <property type="entry name" value="Acyl_CoA_acyltransferase"/>
</dbReference>
<accession>A0A1G6GXZ5</accession>
<dbReference type="SUPFAM" id="SSF55729">
    <property type="entry name" value="Acyl-CoA N-acyltransferases (Nat)"/>
    <property type="match status" value="1"/>
</dbReference>
<proteinExistence type="predicted"/>